<feature type="compositionally biased region" description="Basic and acidic residues" evidence="2">
    <location>
        <begin position="9"/>
        <end position="35"/>
    </location>
</feature>
<dbReference type="InterPro" id="IPR003169">
    <property type="entry name" value="GYF"/>
</dbReference>
<dbReference type="InterPro" id="IPR035445">
    <property type="entry name" value="GYF-like_dom_sf"/>
</dbReference>
<name>A0A2L2TII0_9HYPO</name>
<dbReference type="GO" id="GO:0005682">
    <property type="term" value="C:U5 snRNP"/>
    <property type="evidence" value="ECO:0007669"/>
    <property type="project" value="InterPro"/>
</dbReference>
<feature type="compositionally biased region" description="Acidic residues" evidence="2">
    <location>
        <begin position="324"/>
        <end position="334"/>
    </location>
</feature>
<accession>A0A2L2TII0</accession>
<dbReference type="RefSeq" id="XP_025593513.1">
    <property type="nucleotide sequence ID" value="XM_025738787.2"/>
</dbReference>
<sequence>MTSRPSARPKRDGENFARTHHHEDESDSKRVKFDVRNPSTLAPDAREEDAILDADVIGGSNTKRGAVNLDGYDSDSENEDFNTRNEKRKKEEADAANSASKALGTTEGDDDDDDMFAADDDDAANGDKNVPEGDDVQESDIKKNKVRFLDADQIDGAENTSRDKEGIRLDDNGSSDDEADVELAIQEEGIDEEVGLGGLKKHAPKVEAFNLKQEMEEGQFDQDGNYIRKGGDPDAVHDSWLQGLSKKEMKKAAAAHEKREAEARKQRLEDDAILVSELLKTLILNLERAETPLEALARLGKKQVKPKKIPKWKLKKMNKGTEGMDIDGGEEPEDPEQKKIKASIDAITESADKLLSRDYEEIYDQERELLVREYRKETGEDWAEPAKQDDDDDEEEQRAAVKPGHMWEFRWADGRDGNSQQGPYDGATMKAWKDAGYFPDGAVEFRPVGEGQNWTTHVDAFE</sequence>
<dbReference type="InterPro" id="IPR039905">
    <property type="entry name" value="CD2BP2/Lin1"/>
</dbReference>
<protein>
    <recommendedName>
        <fullName evidence="3">GYF domain-containing protein</fullName>
    </recommendedName>
</protein>
<feature type="compositionally biased region" description="Acidic residues" evidence="2">
    <location>
        <begin position="107"/>
        <end position="124"/>
    </location>
</feature>
<reference evidence="5" key="1">
    <citation type="submission" date="2014-10" db="EMBL/GenBank/DDBJ databases">
        <authorList>
            <person name="King R."/>
        </authorList>
    </citation>
    <scope>NUCLEOTIDE SEQUENCE [LARGE SCALE GENOMIC DNA]</scope>
    <source>
        <strain evidence="5">A3/5</strain>
    </source>
</reference>
<dbReference type="EMBL" id="LN649231">
    <property type="protein sequence ID" value="CEI69799.1"/>
    <property type="molecule type" value="Genomic_DNA"/>
</dbReference>
<feature type="region of interest" description="Disordered" evidence="2">
    <location>
        <begin position="1"/>
        <end position="179"/>
    </location>
</feature>
<feature type="compositionally biased region" description="Basic and acidic residues" evidence="2">
    <location>
        <begin position="139"/>
        <end position="150"/>
    </location>
</feature>
<dbReference type="Gene3D" id="3.30.1490.40">
    <property type="match status" value="1"/>
</dbReference>
<dbReference type="KEGG" id="fvn:FVRRES_09876"/>
<feature type="compositionally biased region" description="Basic and acidic residues" evidence="2">
    <location>
        <begin position="405"/>
        <end position="416"/>
    </location>
</feature>
<dbReference type="PANTHER" id="PTHR13138">
    <property type="entry name" value="PROTEIN LIN1"/>
    <property type="match status" value="1"/>
</dbReference>
<evidence type="ECO:0000313" key="5">
    <source>
        <dbReference type="Proteomes" id="UP000245910"/>
    </source>
</evidence>
<evidence type="ECO:0000313" key="4">
    <source>
        <dbReference type="EMBL" id="CEI69799.1"/>
    </source>
</evidence>
<feature type="domain" description="GYF" evidence="3">
    <location>
        <begin position="404"/>
        <end position="462"/>
    </location>
</feature>
<evidence type="ECO:0000256" key="1">
    <source>
        <dbReference type="SAM" id="Coils"/>
    </source>
</evidence>
<keyword evidence="5" id="KW-1185">Reference proteome</keyword>
<proteinExistence type="predicted"/>
<evidence type="ECO:0000259" key="3">
    <source>
        <dbReference type="PROSITE" id="PS50829"/>
    </source>
</evidence>
<dbReference type="STRING" id="56646.A0A2L2TII0"/>
<feature type="region of interest" description="Disordered" evidence="2">
    <location>
        <begin position="377"/>
        <end position="427"/>
    </location>
</feature>
<evidence type="ECO:0000256" key="2">
    <source>
        <dbReference type="SAM" id="MobiDB-lite"/>
    </source>
</evidence>
<organism evidence="4 5">
    <name type="scientific">Fusarium venenatum</name>
    <dbReference type="NCBI Taxonomy" id="56646"/>
    <lineage>
        <taxon>Eukaryota</taxon>
        <taxon>Fungi</taxon>
        <taxon>Dikarya</taxon>
        <taxon>Ascomycota</taxon>
        <taxon>Pezizomycotina</taxon>
        <taxon>Sordariomycetes</taxon>
        <taxon>Hypocreomycetidae</taxon>
        <taxon>Hypocreales</taxon>
        <taxon>Nectriaceae</taxon>
        <taxon>Fusarium</taxon>
    </lineage>
</organism>
<dbReference type="AlphaFoldDB" id="A0A2L2TII0"/>
<dbReference type="OrthoDB" id="331341at2759"/>
<dbReference type="PANTHER" id="PTHR13138:SF3">
    <property type="entry name" value="CD2 ANTIGEN CYTOPLASMIC TAIL-BINDING PROTEIN 2"/>
    <property type="match status" value="1"/>
</dbReference>
<dbReference type="Pfam" id="PF02213">
    <property type="entry name" value="GYF"/>
    <property type="match status" value="1"/>
</dbReference>
<dbReference type="SUPFAM" id="SSF55277">
    <property type="entry name" value="GYF domain"/>
    <property type="match status" value="1"/>
</dbReference>
<keyword evidence="1" id="KW-0175">Coiled coil</keyword>
<feature type="compositionally biased region" description="Basic and acidic residues" evidence="2">
    <location>
        <begin position="377"/>
        <end position="388"/>
    </location>
</feature>
<feature type="region of interest" description="Disordered" evidence="2">
    <location>
        <begin position="215"/>
        <end position="234"/>
    </location>
</feature>
<feature type="coiled-coil region" evidence="1">
    <location>
        <begin position="244"/>
        <end position="278"/>
    </location>
</feature>
<feature type="compositionally biased region" description="Basic and acidic residues" evidence="2">
    <location>
        <begin position="160"/>
        <end position="171"/>
    </location>
</feature>
<dbReference type="PROSITE" id="PS50829">
    <property type="entry name" value="GYF"/>
    <property type="match status" value="1"/>
</dbReference>
<feature type="compositionally biased region" description="Basic and acidic residues" evidence="2">
    <location>
        <begin position="81"/>
        <end position="93"/>
    </location>
</feature>
<dbReference type="Proteomes" id="UP000245910">
    <property type="component" value="Chromosome III"/>
</dbReference>
<dbReference type="GeneID" id="37261514"/>
<feature type="region of interest" description="Disordered" evidence="2">
    <location>
        <begin position="310"/>
        <end position="340"/>
    </location>
</feature>